<gene>
    <name evidence="1" type="ORF">DERYTH_LOCUS17129</name>
</gene>
<dbReference type="EMBL" id="CAJVPY010015799">
    <property type="protein sequence ID" value="CAG8753709.1"/>
    <property type="molecule type" value="Genomic_DNA"/>
</dbReference>
<dbReference type="AlphaFoldDB" id="A0A9N9IWD6"/>
<keyword evidence="2" id="KW-1185">Reference proteome</keyword>
<evidence type="ECO:0000313" key="1">
    <source>
        <dbReference type="EMBL" id="CAG8753709.1"/>
    </source>
</evidence>
<name>A0A9N9IWD6_9GLOM</name>
<comment type="caution">
    <text evidence="1">The sequence shown here is derived from an EMBL/GenBank/DDBJ whole genome shotgun (WGS) entry which is preliminary data.</text>
</comment>
<feature type="non-terminal residue" evidence="1">
    <location>
        <position position="1"/>
    </location>
</feature>
<evidence type="ECO:0000313" key="2">
    <source>
        <dbReference type="Proteomes" id="UP000789405"/>
    </source>
</evidence>
<organism evidence="1 2">
    <name type="scientific">Dentiscutata erythropus</name>
    <dbReference type="NCBI Taxonomy" id="1348616"/>
    <lineage>
        <taxon>Eukaryota</taxon>
        <taxon>Fungi</taxon>
        <taxon>Fungi incertae sedis</taxon>
        <taxon>Mucoromycota</taxon>
        <taxon>Glomeromycotina</taxon>
        <taxon>Glomeromycetes</taxon>
        <taxon>Diversisporales</taxon>
        <taxon>Gigasporaceae</taxon>
        <taxon>Dentiscutata</taxon>
    </lineage>
</organism>
<proteinExistence type="predicted"/>
<accession>A0A9N9IWD6</accession>
<dbReference type="Proteomes" id="UP000789405">
    <property type="component" value="Unassembled WGS sequence"/>
</dbReference>
<reference evidence="1" key="1">
    <citation type="submission" date="2021-06" db="EMBL/GenBank/DDBJ databases">
        <authorList>
            <person name="Kallberg Y."/>
            <person name="Tangrot J."/>
            <person name="Rosling A."/>
        </authorList>
    </citation>
    <scope>NUCLEOTIDE SEQUENCE</scope>
    <source>
        <strain evidence="1">MA453B</strain>
    </source>
</reference>
<protein>
    <submittedName>
        <fullName evidence="1">22955_t:CDS:1</fullName>
    </submittedName>
</protein>
<sequence>ASERLSNLRSYMIVKKSDSNFIYVLYDDETKEMMMVYVPLQSDEIRSTKENRKSPSTRELWKNHPFKIFRISENGGNNDSNDLNSS</sequence>